<dbReference type="Pfam" id="PF00320">
    <property type="entry name" value="GATA"/>
    <property type="match status" value="1"/>
</dbReference>
<evidence type="ECO:0000313" key="9">
    <source>
        <dbReference type="EMBL" id="KNC52737.1"/>
    </source>
</evidence>
<dbReference type="OrthoDB" id="515401at2759"/>
<evidence type="ECO:0000313" key="10">
    <source>
        <dbReference type="Proteomes" id="UP000054408"/>
    </source>
</evidence>
<keyword evidence="4" id="KW-0862">Zinc</keyword>
<evidence type="ECO:0000259" key="8">
    <source>
        <dbReference type="PROSITE" id="PS50114"/>
    </source>
</evidence>
<evidence type="ECO:0000256" key="1">
    <source>
        <dbReference type="ARBA" id="ARBA00004123"/>
    </source>
</evidence>
<feature type="region of interest" description="Disordered" evidence="7">
    <location>
        <begin position="495"/>
        <end position="515"/>
    </location>
</feature>
<protein>
    <recommendedName>
        <fullName evidence="8">GATA-type domain-containing protein</fullName>
    </recommendedName>
</protein>
<dbReference type="InterPro" id="IPR000679">
    <property type="entry name" value="Znf_GATA"/>
</dbReference>
<evidence type="ECO:0000256" key="6">
    <source>
        <dbReference type="PROSITE-ProRule" id="PRU00094"/>
    </source>
</evidence>
<keyword evidence="5" id="KW-0539">Nucleus</keyword>
<proteinExistence type="predicted"/>
<keyword evidence="3 6" id="KW-0863">Zinc-finger</keyword>
<evidence type="ECO:0000256" key="4">
    <source>
        <dbReference type="ARBA" id="ARBA00022833"/>
    </source>
</evidence>
<dbReference type="STRING" id="461836.A0A0L0DKC5"/>
<comment type="subcellular location">
    <subcellularLocation>
        <location evidence="1">Nucleus</location>
    </subcellularLocation>
</comment>
<dbReference type="PROSITE" id="PS50114">
    <property type="entry name" value="GATA_ZN_FINGER_2"/>
    <property type="match status" value="1"/>
</dbReference>
<keyword evidence="2" id="KW-0479">Metal-binding</keyword>
<dbReference type="GO" id="GO:0000981">
    <property type="term" value="F:DNA-binding transcription factor activity, RNA polymerase II-specific"/>
    <property type="evidence" value="ECO:0007669"/>
    <property type="project" value="TreeGrafter"/>
</dbReference>
<dbReference type="CDD" id="cd00202">
    <property type="entry name" value="ZnF_GATA"/>
    <property type="match status" value="1"/>
</dbReference>
<dbReference type="AlphaFoldDB" id="A0A0L0DKC5"/>
<keyword evidence="10" id="KW-1185">Reference proteome</keyword>
<dbReference type="InterPro" id="IPR013088">
    <property type="entry name" value="Znf_NHR/GATA"/>
</dbReference>
<dbReference type="SUPFAM" id="SSF57716">
    <property type="entry name" value="Glucocorticoid receptor-like (DNA-binding domain)"/>
    <property type="match status" value="1"/>
</dbReference>
<dbReference type="PANTHER" id="PTHR10071">
    <property type="entry name" value="TRANSCRIPTION FACTOR GATA FAMILY MEMBER"/>
    <property type="match status" value="1"/>
</dbReference>
<dbReference type="InterPro" id="IPR039355">
    <property type="entry name" value="Transcription_factor_GATA"/>
</dbReference>
<dbReference type="EMBL" id="GL349475">
    <property type="protein sequence ID" value="KNC52737.1"/>
    <property type="molecule type" value="Genomic_DNA"/>
</dbReference>
<sequence>MVTCANCGTSDTPLWRKGPTDKKLCNACGLHWKSHGRHRDPNAKTPRRSSGKPRQPKKKKKKGSARAKAKREARALGVGGDGLMSTRLRTRKATSAAVSAAAQGTIRFVNPPGDALSNMLAECKRATSRGGAYSLLELRLPAEAQDALRRRMAAESEDEGKHPAAVAHALGLSIGTTSASTVTPPLLVDSSSCLNFRSRKPHRPRRAPSVAPEVSQALANPPAVVVSNDGLALAPGDVIAFHASLRGESNDIPTTPAAPAEYFAVIRRVDAELAPDTPLVYVSWLLPASPALNLGAVAVLQPSHFKVGPLEPQPQPVEAIRRKLGFKLAVSAGTDLYWQSVLDSGALPLPPLAAQDAAHSVLVDRASAYFAAKAREANRPSELWPWFQDHPKNVKKRKRRAFYASLIKRSKFLDSHPPVVISGEQDAELAANITYTEYTKPTPDVSFKAARKVVADTDRAAVRQFYHYDAHARPLQEGVQLEVHDAAAALALRRMVAPPPPPAPATPAAAPPPAQ</sequence>
<feature type="compositionally biased region" description="Pro residues" evidence="7">
    <location>
        <begin position="497"/>
        <end position="515"/>
    </location>
</feature>
<name>A0A0L0DKC5_THETB</name>
<dbReference type="GO" id="GO:0045944">
    <property type="term" value="P:positive regulation of transcription by RNA polymerase II"/>
    <property type="evidence" value="ECO:0007669"/>
    <property type="project" value="TreeGrafter"/>
</dbReference>
<dbReference type="Gene3D" id="3.30.50.10">
    <property type="entry name" value="Erythroid Transcription Factor GATA-1, subunit A"/>
    <property type="match status" value="1"/>
</dbReference>
<feature type="region of interest" description="Disordered" evidence="7">
    <location>
        <begin position="32"/>
        <end position="74"/>
    </location>
</feature>
<dbReference type="GO" id="GO:0005634">
    <property type="term" value="C:nucleus"/>
    <property type="evidence" value="ECO:0007669"/>
    <property type="project" value="UniProtKB-SubCell"/>
</dbReference>
<accession>A0A0L0DKC5</accession>
<evidence type="ECO:0000256" key="3">
    <source>
        <dbReference type="ARBA" id="ARBA00022771"/>
    </source>
</evidence>
<organism evidence="9 10">
    <name type="scientific">Thecamonas trahens ATCC 50062</name>
    <dbReference type="NCBI Taxonomy" id="461836"/>
    <lineage>
        <taxon>Eukaryota</taxon>
        <taxon>Apusozoa</taxon>
        <taxon>Apusomonadida</taxon>
        <taxon>Apusomonadidae</taxon>
        <taxon>Thecamonas</taxon>
    </lineage>
</organism>
<reference evidence="9 10" key="1">
    <citation type="submission" date="2010-05" db="EMBL/GenBank/DDBJ databases">
        <title>The Genome Sequence of Thecamonas trahens ATCC 50062.</title>
        <authorList>
            <consortium name="The Broad Institute Genome Sequencing Platform"/>
            <person name="Russ C."/>
            <person name="Cuomo C."/>
            <person name="Shea T."/>
            <person name="Young S.K."/>
            <person name="Zeng Q."/>
            <person name="Koehrsen M."/>
            <person name="Haas B."/>
            <person name="Borodovsky M."/>
            <person name="Guigo R."/>
            <person name="Alvarado L."/>
            <person name="Berlin A."/>
            <person name="Bochicchio J."/>
            <person name="Borenstein D."/>
            <person name="Chapman S."/>
            <person name="Chen Z."/>
            <person name="Freedman E."/>
            <person name="Gellesch M."/>
            <person name="Goldberg J."/>
            <person name="Griggs A."/>
            <person name="Gujja S."/>
            <person name="Heilman E."/>
            <person name="Heiman D."/>
            <person name="Hepburn T."/>
            <person name="Howarth C."/>
            <person name="Jen D."/>
            <person name="Larson L."/>
            <person name="Mehta T."/>
            <person name="Park D."/>
            <person name="Pearson M."/>
            <person name="Roberts A."/>
            <person name="Saif S."/>
            <person name="Shenoy N."/>
            <person name="Sisk P."/>
            <person name="Stolte C."/>
            <person name="Sykes S."/>
            <person name="Thomson T."/>
            <person name="Walk T."/>
            <person name="White J."/>
            <person name="Yandava C."/>
            <person name="Burger G."/>
            <person name="Gray M.W."/>
            <person name="Holland P.W.H."/>
            <person name="King N."/>
            <person name="Lang F.B.F."/>
            <person name="Roger A.J."/>
            <person name="Ruiz-Trillo I."/>
            <person name="Lander E."/>
            <person name="Nusbaum C."/>
        </authorList>
    </citation>
    <scope>NUCLEOTIDE SEQUENCE [LARGE SCALE GENOMIC DNA]</scope>
    <source>
        <strain evidence="9 10">ATCC 50062</strain>
    </source>
</reference>
<feature type="compositionally biased region" description="Basic residues" evidence="7">
    <location>
        <begin position="45"/>
        <end position="71"/>
    </location>
</feature>
<dbReference type="GeneID" id="25567267"/>
<evidence type="ECO:0000256" key="5">
    <source>
        <dbReference type="ARBA" id="ARBA00023242"/>
    </source>
</evidence>
<dbReference type="GO" id="GO:0000978">
    <property type="term" value="F:RNA polymerase II cis-regulatory region sequence-specific DNA binding"/>
    <property type="evidence" value="ECO:0007669"/>
    <property type="project" value="TreeGrafter"/>
</dbReference>
<dbReference type="GO" id="GO:0008270">
    <property type="term" value="F:zinc ion binding"/>
    <property type="evidence" value="ECO:0007669"/>
    <property type="project" value="UniProtKB-KW"/>
</dbReference>
<gene>
    <name evidence="9" type="ORF">AMSG_08615</name>
</gene>
<dbReference type="RefSeq" id="XP_013755051.1">
    <property type="nucleotide sequence ID" value="XM_013899597.1"/>
</dbReference>
<dbReference type="Proteomes" id="UP000054408">
    <property type="component" value="Unassembled WGS sequence"/>
</dbReference>
<dbReference type="SMART" id="SM00401">
    <property type="entry name" value="ZnF_GATA"/>
    <property type="match status" value="1"/>
</dbReference>
<dbReference type="PANTHER" id="PTHR10071:SF281">
    <property type="entry name" value="BOX A-BINDING FACTOR-RELATED"/>
    <property type="match status" value="1"/>
</dbReference>
<feature type="domain" description="GATA-type" evidence="8">
    <location>
        <begin position="1"/>
        <end position="54"/>
    </location>
</feature>
<dbReference type="GO" id="GO:0000122">
    <property type="term" value="P:negative regulation of transcription by RNA polymerase II"/>
    <property type="evidence" value="ECO:0007669"/>
    <property type="project" value="TreeGrafter"/>
</dbReference>
<evidence type="ECO:0000256" key="7">
    <source>
        <dbReference type="SAM" id="MobiDB-lite"/>
    </source>
</evidence>
<evidence type="ECO:0000256" key="2">
    <source>
        <dbReference type="ARBA" id="ARBA00022723"/>
    </source>
</evidence>